<dbReference type="Pfam" id="PF00069">
    <property type="entry name" value="Pkinase"/>
    <property type="match status" value="1"/>
</dbReference>
<dbReference type="EMBL" id="LSSN01000328">
    <property type="protein sequence ID" value="OMJ24504.1"/>
    <property type="molecule type" value="Genomic_DNA"/>
</dbReference>
<dbReference type="PROSITE" id="PS50011">
    <property type="entry name" value="PROTEIN_KINASE_DOM"/>
    <property type="match status" value="1"/>
</dbReference>
<proteinExistence type="inferred from homology"/>
<keyword evidence="5 8" id="KW-0418">Kinase</keyword>
<dbReference type="Gene3D" id="3.30.200.20">
    <property type="entry name" value="Phosphorylase Kinase, domain 1"/>
    <property type="match status" value="1"/>
</dbReference>
<keyword evidence="6" id="KW-0067">ATP-binding</keyword>
<sequence length="351" mass="39439">MSEINIDLDKISFNSHITLITTGLGNLYSRLQNFEASSKDQKLYSKKAQKASLPSAFKKFNSDLSSNNCRRGQGAFSPIYTDLLILNHSNIAPNKVPKTFNSSRNLVDEYPSSGAESEACEESPPFFQTPIFLPKFTSKKCNVLDHSYISDIPDSNEQPLIEMNNRYKVLSHLGSGEFSDVFLAYDSYINLNFTKKGFSSNRIVSLKLMKDNENDIGLAEYSSLHFIQKKKSLDLKKYVVSMYDIFKIPTSQNISQLNCSWKVVLVMEPLFGGVLNQSLAIKLDKIKSTTSDPNVFILNKLVLIKDVTSQILAAINALHKIHIIHADLKPANIMFVSNGINFFRINLSSLK</sequence>
<protein>
    <submittedName>
        <fullName evidence="8">Serine/threonine-protein kinase ppk34</fullName>
    </submittedName>
</protein>
<dbReference type="GO" id="GO:0005737">
    <property type="term" value="C:cytoplasm"/>
    <property type="evidence" value="ECO:0007669"/>
    <property type="project" value="TreeGrafter"/>
</dbReference>
<evidence type="ECO:0000256" key="5">
    <source>
        <dbReference type="ARBA" id="ARBA00022777"/>
    </source>
</evidence>
<dbReference type="GO" id="GO:0004674">
    <property type="term" value="F:protein serine/threonine kinase activity"/>
    <property type="evidence" value="ECO:0007669"/>
    <property type="project" value="UniProtKB-KW"/>
</dbReference>
<evidence type="ECO:0000256" key="4">
    <source>
        <dbReference type="ARBA" id="ARBA00022741"/>
    </source>
</evidence>
<reference evidence="8 9" key="1">
    <citation type="submission" date="2017-01" db="EMBL/GenBank/DDBJ databases">
        <authorList>
            <person name="Mah S.A."/>
            <person name="Swanson W.J."/>
            <person name="Moy G.W."/>
            <person name="Vacquier V.D."/>
        </authorList>
    </citation>
    <scope>NUCLEOTIDE SEQUENCE [LARGE SCALE GENOMIC DNA]</scope>
    <source>
        <strain evidence="8 9">GSMNP</strain>
    </source>
</reference>
<comment type="similarity">
    <text evidence="1">Belongs to the protein kinase superfamily. CMGC Ser/Thr protein kinase family. MNB/DYRK subfamily.</text>
</comment>
<dbReference type="InterPro" id="IPR008271">
    <property type="entry name" value="Ser/Thr_kinase_AS"/>
</dbReference>
<keyword evidence="2" id="KW-0723">Serine/threonine-protein kinase</keyword>
<gene>
    <name evidence="8" type="ORF">AYI70_g1540</name>
</gene>
<dbReference type="AlphaFoldDB" id="A0A1R1YC61"/>
<dbReference type="STRING" id="133412.A0A1R1YC61"/>
<organism evidence="8 9">
    <name type="scientific">Smittium culicis</name>
    <dbReference type="NCBI Taxonomy" id="133412"/>
    <lineage>
        <taxon>Eukaryota</taxon>
        <taxon>Fungi</taxon>
        <taxon>Fungi incertae sedis</taxon>
        <taxon>Zoopagomycota</taxon>
        <taxon>Kickxellomycotina</taxon>
        <taxon>Harpellomycetes</taxon>
        <taxon>Harpellales</taxon>
        <taxon>Legeriomycetaceae</taxon>
        <taxon>Smittium</taxon>
    </lineage>
</organism>
<dbReference type="PANTHER" id="PTHR24058:SF22">
    <property type="entry name" value="DUAL SPECIFICITY TYROSINE-PHOSPHORYLATION-REGULATED KINASE 4"/>
    <property type="match status" value="1"/>
</dbReference>
<evidence type="ECO:0000313" key="8">
    <source>
        <dbReference type="EMBL" id="OMJ24504.1"/>
    </source>
</evidence>
<evidence type="ECO:0000256" key="2">
    <source>
        <dbReference type="ARBA" id="ARBA00022527"/>
    </source>
</evidence>
<evidence type="ECO:0000256" key="1">
    <source>
        <dbReference type="ARBA" id="ARBA00008867"/>
    </source>
</evidence>
<feature type="domain" description="Protein kinase" evidence="7">
    <location>
        <begin position="167"/>
        <end position="351"/>
    </location>
</feature>
<dbReference type="InterPro" id="IPR011009">
    <property type="entry name" value="Kinase-like_dom_sf"/>
</dbReference>
<accession>A0A1R1YC61</accession>
<dbReference type="OrthoDB" id="9332038at2759"/>
<keyword evidence="9" id="KW-1185">Reference proteome</keyword>
<dbReference type="GO" id="GO:0005524">
    <property type="term" value="F:ATP binding"/>
    <property type="evidence" value="ECO:0007669"/>
    <property type="project" value="UniProtKB-KW"/>
</dbReference>
<name>A0A1R1YC61_9FUNG</name>
<dbReference type="InterPro" id="IPR000719">
    <property type="entry name" value="Prot_kinase_dom"/>
</dbReference>
<dbReference type="Gene3D" id="1.10.510.10">
    <property type="entry name" value="Transferase(Phosphotransferase) domain 1"/>
    <property type="match status" value="1"/>
</dbReference>
<evidence type="ECO:0000313" key="9">
    <source>
        <dbReference type="Proteomes" id="UP000187283"/>
    </source>
</evidence>
<evidence type="ECO:0000259" key="7">
    <source>
        <dbReference type="PROSITE" id="PS50011"/>
    </source>
</evidence>
<keyword evidence="4" id="KW-0547">Nucleotide-binding</keyword>
<dbReference type="Proteomes" id="UP000187283">
    <property type="component" value="Unassembled WGS sequence"/>
</dbReference>
<dbReference type="PROSITE" id="PS00108">
    <property type="entry name" value="PROTEIN_KINASE_ST"/>
    <property type="match status" value="1"/>
</dbReference>
<dbReference type="GO" id="GO:0005856">
    <property type="term" value="C:cytoskeleton"/>
    <property type="evidence" value="ECO:0007669"/>
    <property type="project" value="TreeGrafter"/>
</dbReference>
<evidence type="ECO:0000256" key="3">
    <source>
        <dbReference type="ARBA" id="ARBA00022679"/>
    </source>
</evidence>
<dbReference type="InterPro" id="IPR050494">
    <property type="entry name" value="Ser_Thr_dual-spec_kinase"/>
</dbReference>
<comment type="caution">
    <text evidence="8">The sequence shown here is derived from an EMBL/GenBank/DDBJ whole genome shotgun (WGS) entry which is preliminary data.</text>
</comment>
<dbReference type="SUPFAM" id="SSF56112">
    <property type="entry name" value="Protein kinase-like (PK-like)"/>
    <property type="match status" value="1"/>
</dbReference>
<keyword evidence="3" id="KW-0808">Transferase</keyword>
<evidence type="ECO:0000256" key="6">
    <source>
        <dbReference type="ARBA" id="ARBA00022840"/>
    </source>
</evidence>
<dbReference type="PANTHER" id="PTHR24058">
    <property type="entry name" value="DUAL SPECIFICITY PROTEIN KINASE"/>
    <property type="match status" value="1"/>
</dbReference>